<evidence type="ECO:0000313" key="1">
    <source>
        <dbReference type="EMBL" id="KAK8169640.1"/>
    </source>
</evidence>
<comment type="caution">
    <text evidence="1">The sequence shown here is derived from an EMBL/GenBank/DDBJ whole genome shotgun (WGS) entry which is preliminary data.</text>
</comment>
<proteinExistence type="predicted"/>
<name>A0ABR1XW33_9PEZI</name>
<sequence>MLAAPCLFLATNPSTAQIARAPTSTPNAPSRPHRPRRLLTRHVRCAPSTSPSATVTNRAVRQPLARRLNPSYAADLVQALMAAITTLIPSTCAKSTRMTSMPSSRPPWSLIATSSRACAAFTIFWWPCATFQTLSSFGRRTTKSTPSWLRWASIAA</sequence>
<organism evidence="1 2">
    <name type="scientific">Phyllosticta citrichinensis</name>
    <dbReference type="NCBI Taxonomy" id="1130410"/>
    <lineage>
        <taxon>Eukaryota</taxon>
        <taxon>Fungi</taxon>
        <taxon>Dikarya</taxon>
        <taxon>Ascomycota</taxon>
        <taxon>Pezizomycotina</taxon>
        <taxon>Dothideomycetes</taxon>
        <taxon>Dothideomycetes incertae sedis</taxon>
        <taxon>Botryosphaeriales</taxon>
        <taxon>Phyllostictaceae</taxon>
        <taxon>Phyllosticta</taxon>
    </lineage>
</organism>
<protein>
    <submittedName>
        <fullName evidence="1">Uncharacterized protein</fullName>
    </submittedName>
</protein>
<keyword evidence="2" id="KW-1185">Reference proteome</keyword>
<gene>
    <name evidence="1" type="ORF">IWX90DRAFT_430480</name>
</gene>
<evidence type="ECO:0000313" key="2">
    <source>
        <dbReference type="Proteomes" id="UP001456524"/>
    </source>
</evidence>
<reference evidence="1 2" key="1">
    <citation type="journal article" date="2022" name="G3 (Bethesda)">
        <title>Enemy or ally: a genomic approach to elucidate the lifestyle of Phyllosticta citrichinaensis.</title>
        <authorList>
            <person name="Buijs V.A."/>
            <person name="Groenewald J.Z."/>
            <person name="Haridas S."/>
            <person name="LaButti K.M."/>
            <person name="Lipzen A."/>
            <person name="Martin F.M."/>
            <person name="Barry K."/>
            <person name="Grigoriev I.V."/>
            <person name="Crous P.W."/>
            <person name="Seidl M.F."/>
        </authorList>
    </citation>
    <scope>NUCLEOTIDE SEQUENCE [LARGE SCALE GENOMIC DNA]</scope>
    <source>
        <strain evidence="1 2">CBS 129764</strain>
    </source>
</reference>
<dbReference type="EMBL" id="JBBWUH010000004">
    <property type="protein sequence ID" value="KAK8169640.1"/>
    <property type="molecule type" value="Genomic_DNA"/>
</dbReference>
<accession>A0ABR1XW33</accession>
<dbReference type="Proteomes" id="UP001456524">
    <property type="component" value="Unassembled WGS sequence"/>
</dbReference>